<keyword evidence="5" id="KW-1185">Reference proteome</keyword>
<keyword evidence="1 2" id="KW-0645">Protease</keyword>
<protein>
    <recommendedName>
        <fullName evidence="2">endopeptidase La</fullName>
        <ecNumber evidence="2">3.4.21.53</ecNumber>
    </recommendedName>
</protein>
<dbReference type="GO" id="GO:0030163">
    <property type="term" value="P:protein catabolic process"/>
    <property type="evidence" value="ECO:0007669"/>
    <property type="project" value="InterPro"/>
</dbReference>
<name>I7J510_9CLOT</name>
<dbReference type="Pfam" id="PF20437">
    <property type="entry name" value="LonC_helical"/>
    <property type="match status" value="1"/>
</dbReference>
<evidence type="ECO:0000259" key="3">
    <source>
        <dbReference type="PROSITE" id="PS51786"/>
    </source>
</evidence>
<feature type="active site" evidence="2">
    <location>
        <position position="687"/>
    </location>
</feature>
<dbReference type="PANTHER" id="PTHR10046">
    <property type="entry name" value="ATP DEPENDENT LON PROTEASE FAMILY MEMBER"/>
    <property type="match status" value="1"/>
</dbReference>
<evidence type="ECO:0000313" key="5">
    <source>
        <dbReference type="Proteomes" id="UP000007652"/>
    </source>
</evidence>
<dbReference type="InterPro" id="IPR041699">
    <property type="entry name" value="AAA_32"/>
</dbReference>
<sequence length="778" mass="89651">MAKYKKLKYEDLVVKLDFVPDFKTTEEIANYYDLIGQERAVQAFEMGLKLDKPYYNIYVCGTNGSGRKKFVLDKLKQIAKMQKTPDDWCYVYNFNDALSPLAINLKGGTAEEFKSDIETMIESLFEEVPKMFSDEEYEKQREDIIDYYQKETINILDRLYDEAKSKNFTVKSTKEGFVFIPLIDNEEMSEIQYNELEQSEKNKIAEDVKTLKLLALEVLRKTKILRKEMAERLRKLDEEKSFELINGKINKFINKYSYNDKIVQYLKDLQNDLINNIDAFMQDDENTLEDDYFKKYYVNIITCNKEEGAPVIYEEDPEFNNLIGTIEYENYKGALVSDFTMIKPGSLHRANGGYLVIDALQLLSTYQGWKALKNALKNGCISIENLRNQLEIIPIVSLKPEKIPLKIKVVLIGSEFLYSLLYEYDEEFRELFSIKAEFDSVIKNTPDNVNEFLGFISYYCSQNNIPHVTYKGFLELYKYALRLAESKKYFTARIREIANIIDQSALICKERKGKHITDKDIKEAIEKLYKRHSLYKERILEMYKEGKYIIQLNGYKIGEINALSVIELEDFAFGKQNRITVTTYRGKGGVINIEREVKMSGFIHDKGVLILTGYLGQMFGQKYPLSFNASICFEQLYGGIEGDSASAAELIALISSLGDIPIKQSIAITGSVNQRGEIQPVGGINEKIEGFYDICKLYGLDGTHGVIIPASNVGDLVLKEEIIEAVRKGIFNIYSVSNIEECFEILCDEKMVKDKKIMDVIRERVENKLKSYNEGCPN</sequence>
<evidence type="ECO:0000256" key="1">
    <source>
        <dbReference type="ARBA" id="ARBA00022670"/>
    </source>
</evidence>
<dbReference type="Gene3D" id="3.30.230.10">
    <property type="match status" value="1"/>
</dbReference>
<dbReference type="Pfam" id="PF20436">
    <property type="entry name" value="LonB_AAA-LID"/>
    <property type="match status" value="1"/>
</dbReference>
<accession>I7J510</accession>
<feature type="domain" description="Lon proteolytic" evidence="3">
    <location>
        <begin position="554"/>
        <end position="749"/>
    </location>
</feature>
<dbReference type="GO" id="GO:0004252">
    <property type="term" value="F:serine-type endopeptidase activity"/>
    <property type="evidence" value="ECO:0007669"/>
    <property type="project" value="UniProtKB-UniRule"/>
</dbReference>
<reference evidence="4 5" key="1">
    <citation type="journal article" date="2011" name="J. Bacteriol.">
        <title>Draft genome sequence of Caloramator australicus strain RC3T, a thermoanaerobe from the Great Artesian Basin of Australia.</title>
        <authorList>
            <person name="Ogg C.D."/>
            <person name="Patel B.K.C."/>
        </authorList>
    </citation>
    <scope>NUCLEOTIDE SEQUENCE [LARGE SCALE GENOMIC DNA]</scope>
    <source>
        <strain evidence="4 5">RC3</strain>
    </source>
</reference>
<dbReference type="STRING" id="857293.CAAU_1267"/>
<dbReference type="InterPro" id="IPR027417">
    <property type="entry name" value="P-loop_NTPase"/>
</dbReference>
<comment type="similarity">
    <text evidence="2">Belongs to the peptidase S16 family.</text>
</comment>
<dbReference type="InterPro" id="IPR046844">
    <property type="entry name" value="Lon-like_helical"/>
</dbReference>
<dbReference type="InterPro" id="IPR014721">
    <property type="entry name" value="Ribsml_uS5_D2-typ_fold_subgr"/>
</dbReference>
<dbReference type="GO" id="GO:0004176">
    <property type="term" value="F:ATP-dependent peptidase activity"/>
    <property type="evidence" value="ECO:0007669"/>
    <property type="project" value="UniProtKB-UniRule"/>
</dbReference>
<dbReference type="InterPro" id="IPR008269">
    <property type="entry name" value="Lon_proteolytic"/>
</dbReference>
<evidence type="ECO:0000256" key="2">
    <source>
        <dbReference type="PROSITE-ProRule" id="PRU01122"/>
    </source>
</evidence>
<dbReference type="AlphaFoldDB" id="I7J510"/>
<dbReference type="Pfam" id="PF05362">
    <property type="entry name" value="Lon_C"/>
    <property type="match status" value="1"/>
</dbReference>
<dbReference type="EMBL" id="CAKP01000067">
    <property type="protein sequence ID" value="CCJ33351.1"/>
    <property type="molecule type" value="Genomic_DNA"/>
</dbReference>
<dbReference type="InterPro" id="IPR020568">
    <property type="entry name" value="Ribosomal_Su5_D2-typ_SF"/>
</dbReference>
<dbReference type="PROSITE" id="PS51786">
    <property type="entry name" value="LON_PROTEOLYTIC"/>
    <property type="match status" value="1"/>
</dbReference>
<comment type="caution">
    <text evidence="4">The sequence shown here is derived from an EMBL/GenBank/DDBJ whole genome shotgun (WGS) entry which is preliminary data.</text>
</comment>
<dbReference type="EC" id="3.4.21.53" evidence="2"/>
<evidence type="ECO:0000313" key="4">
    <source>
        <dbReference type="EMBL" id="CCJ33351.1"/>
    </source>
</evidence>
<proteinExistence type="inferred from homology"/>
<keyword evidence="2" id="KW-0720">Serine protease</keyword>
<dbReference type="Gene3D" id="3.40.50.300">
    <property type="entry name" value="P-loop containing nucleotide triphosphate hydrolases"/>
    <property type="match status" value="2"/>
</dbReference>
<organism evidence="4 5">
    <name type="scientific">Caloramator australicus RC3</name>
    <dbReference type="NCBI Taxonomy" id="857293"/>
    <lineage>
        <taxon>Bacteria</taxon>
        <taxon>Bacillati</taxon>
        <taxon>Bacillota</taxon>
        <taxon>Clostridia</taxon>
        <taxon>Eubacteriales</taxon>
        <taxon>Clostridiaceae</taxon>
        <taxon>Caloramator</taxon>
    </lineage>
</organism>
<dbReference type="Pfam" id="PF13654">
    <property type="entry name" value="AAA_32"/>
    <property type="match status" value="1"/>
</dbReference>
<dbReference type="SUPFAM" id="SSF52540">
    <property type="entry name" value="P-loop containing nucleoside triphosphate hydrolases"/>
    <property type="match status" value="1"/>
</dbReference>
<keyword evidence="2 4" id="KW-0378">Hydrolase</keyword>
<dbReference type="GO" id="GO:0006508">
    <property type="term" value="P:proteolysis"/>
    <property type="evidence" value="ECO:0007669"/>
    <property type="project" value="UniProtKB-KW"/>
</dbReference>
<dbReference type="OrthoDB" id="9758568at2"/>
<dbReference type="RefSeq" id="WP_008908621.1">
    <property type="nucleotide sequence ID" value="NZ_CAKP01000067.1"/>
</dbReference>
<dbReference type="InterPro" id="IPR027065">
    <property type="entry name" value="Lon_Prtase"/>
</dbReference>
<dbReference type="SUPFAM" id="SSF54211">
    <property type="entry name" value="Ribosomal protein S5 domain 2-like"/>
    <property type="match status" value="1"/>
</dbReference>
<dbReference type="Proteomes" id="UP000007652">
    <property type="component" value="Unassembled WGS sequence"/>
</dbReference>
<dbReference type="Gene3D" id="1.10.8.60">
    <property type="match status" value="1"/>
</dbReference>
<feature type="active site" evidence="2">
    <location>
        <position position="644"/>
    </location>
</feature>
<dbReference type="InterPro" id="IPR046843">
    <property type="entry name" value="LonB_AAA-LID"/>
</dbReference>
<gene>
    <name evidence="4" type="ORF">CAAU_1267</name>
</gene>
<dbReference type="PRINTS" id="PR00830">
    <property type="entry name" value="ENDOLAPTASE"/>
</dbReference>
<dbReference type="GO" id="GO:0005524">
    <property type="term" value="F:ATP binding"/>
    <property type="evidence" value="ECO:0007669"/>
    <property type="project" value="InterPro"/>
</dbReference>
<dbReference type="eggNOG" id="COG1067">
    <property type="taxonomic scope" value="Bacteria"/>
</dbReference>
<comment type="catalytic activity">
    <reaction evidence="2">
        <text>Hydrolysis of proteins in presence of ATP.</text>
        <dbReference type="EC" id="3.4.21.53"/>
    </reaction>
</comment>